<keyword evidence="5" id="KW-1185">Reference proteome</keyword>
<evidence type="ECO:0000256" key="1">
    <source>
        <dbReference type="ARBA" id="ARBA00004418"/>
    </source>
</evidence>
<evidence type="ECO:0000256" key="3">
    <source>
        <dbReference type="ARBA" id="ARBA00022764"/>
    </source>
</evidence>
<comment type="similarity">
    <text evidence="2">Belongs to the bacterial solute-binding protein 1 family.</text>
</comment>
<evidence type="ECO:0000256" key="2">
    <source>
        <dbReference type="ARBA" id="ARBA00008520"/>
    </source>
</evidence>
<dbReference type="Pfam" id="PF01547">
    <property type="entry name" value="SBP_bac_1"/>
    <property type="match status" value="1"/>
</dbReference>
<dbReference type="CDD" id="cd13585">
    <property type="entry name" value="PBP2_TMBP_like"/>
    <property type="match status" value="1"/>
</dbReference>
<dbReference type="eggNOG" id="COG1653">
    <property type="taxonomic scope" value="Bacteria"/>
</dbReference>
<dbReference type="Proteomes" id="UP000003947">
    <property type="component" value="Unassembled WGS sequence"/>
</dbReference>
<evidence type="ECO:0000313" key="5">
    <source>
        <dbReference type="Proteomes" id="UP000003947"/>
    </source>
</evidence>
<dbReference type="Gene3D" id="3.40.190.10">
    <property type="entry name" value="Periplasmic binding protein-like II"/>
    <property type="match status" value="1"/>
</dbReference>
<dbReference type="PATRIC" id="fig|864069.3.peg.2882"/>
<proteinExistence type="inferred from homology"/>
<dbReference type="AlphaFoldDB" id="I4YYH5"/>
<dbReference type="InterPro" id="IPR050490">
    <property type="entry name" value="Bact_solute-bd_prot1"/>
</dbReference>
<name>I4YYH5_9HYPH</name>
<organism evidence="4 5">
    <name type="scientific">Microvirga lotononidis</name>
    <dbReference type="NCBI Taxonomy" id="864069"/>
    <lineage>
        <taxon>Bacteria</taxon>
        <taxon>Pseudomonadati</taxon>
        <taxon>Pseudomonadota</taxon>
        <taxon>Alphaproteobacteria</taxon>
        <taxon>Hyphomicrobiales</taxon>
        <taxon>Methylobacteriaceae</taxon>
        <taxon>Microvirga</taxon>
    </lineage>
</organism>
<dbReference type="STRING" id="864069.MicloDRAFT_00026720"/>
<dbReference type="SUPFAM" id="SSF53850">
    <property type="entry name" value="Periplasmic binding protein-like II"/>
    <property type="match status" value="1"/>
</dbReference>
<protein>
    <submittedName>
        <fullName evidence="4">ABC-type sugar transport system, periplasmic component</fullName>
    </submittedName>
</protein>
<sequence length="415" mass="46035" precursor="true">MNNYPTRRGILQYGAALAALGAPGLARAQSPVRLSYWHHFASQSEQKGLRRLTEMFRAKYPNISMAIETIPNAEYLTKVTASVVANSRPDTCMVAAERFADMYAMKALLDLSPEVAKWDRKADFKPSAWKGAERDGKPFGVPAYSFVNWMYYRKDFFEEAGLSGPPDTMQEFLEVCIKLTNPAKNRYGFGMRGGGGGHQYLMDLLIAYGSPIVSDGKPAIDRAKAIEAVRFFSDLYTKYKVVPPSAPNDSFRQIMEGFKTGQTAIIWHHTGSLAELTAALKPNQIGTTLRPKGPVLRAARVDNLYNGVSNDRNREAAWNWVSFWAEPDPAIALLEETGYFPASFKVAQDPRITGNPLYKPAIETLSFGQNAIDTPGVEAWGQNQMFPEFQKILVGSSTVEDAVDAMMRSLDKTLS</sequence>
<comment type="subcellular location">
    <subcellularLocation>
        <location evidence="1">Periplasm</location>
    </subcellularLocation>
</comment>
<keyword evidence="4" id="KW-0813">Transport</keyword>
<keyword evidence="3" id="KW-0574">Periplasm</keyword>
<gene>
    <name evidence="4" type="ORF">MicloDRAFT_00026720</name>
</gene>
<dbReference type="InterPro" id="IPR006311">
    <property type="entry name" value="TAT_signal"/>
</dbReference>
<dbReference type="GO" id="GO:0042597">
    <property type="term" value="C:periplasmic space"/>
    <property type="evidence" value="ECO:0007669"/>
    <property type="project" value="UniProtKB-SubCell"/>
</dbReference>
<dbReference type="RefSeq" id="WP_009491813.1">
    <property type="nucleotide sequence ID" value="NZ_CP141050.1"/>
</dbReference>
<accession>I4YYH5</accession>
<dbReference type="HOGENOM" id="CLU_031285_10_1_5"/>
<dbReference type="PANTHER" id="PTHR43649:SF12">
    <property type="entry name" value="DIACETYLCHITOBIOSE BINDING PROTEIN DASA"/>
    <property type="match status" value="1"/>
</dbReference>
<reference evidence="4 5" key="1">
    <citation type="submission" date="2012-02" db="EMBL/GenBank/DDBJ databases">
        <title>Improved High-Quality Draft sequence of Microvirga sp. WSM3557.</title>
        <authorList>
            <consortium name="US DOE Joint Genome Institute"/>
            <person name="Lucas S."/>
            <person name="Han J."/>
            <person name="Lapidus A."/>
            <person name="Cheng J.-F."/>
            <person name="Goodwin L."/>
            <person name="Pitluck S."/>
            <person name="Peters L."/>
            <person name="Zhang X."/>
            <person name="Detter J.C."/>
            <person name="Han C."/>
            <person name="Tapia R."/>
            <person name="Land M."/>
            <person name="Hauser L."/>
            <person name="Kyrpides N."/>
            <person name="Ivanova N."/>
            <person name="Pagani I."/>
            <person name="Brau L."/>
            <person name="Yates R."/>
            <person name="O'Hara G."/>
            <person name="Rui T."/>
            <person name="Howieson J."/>
            <person name="Reeve W."/>
            <person name="Woyke T."/>
        </authorList>
    </citation>
    <scope>NUCLEOTIDE SEQUENCE [LARGE SCALE GENOMIC DNA]</scope>
    <source>
        <strain evidence="4 5">WSM3557</strain>
    </source>
</reference>
<dbReference type="EMBL" id="JH660642">
    <property type="protein sequence ID" value="EIM29017.1"/>
    <property type="molecule type" value="Genomic_DNA"/>
</dbReference>
<dbReference type="InterPro" id="IPR006059">
    <property type="entry name" value="SBP"/>
</dbReference>
<dbReference type="PROSITE" id="PS51318">
    <property type="entry name" value="TAT"/>
    <property type="match status" value="1"/>
</dbReference>
<dbReference type="OrthoDB" id="9770625at2"/>
<keyword evidence="4" id="KW-0762">Sugar transport</keyword>
<dbReference type="PANTHER" id="PTHR43649">
    <property type="entry name" value="ARABINOSE-BINDING PROTEIN-RELATED"/>
    <property type="match status" value="1"/>
</dbReference>
<evidence type="ECO:0000313" key="4">
    <source>
        <dbReference type="EMBL" id="EIM29017.1"/>
    </source>
</evidence>